<dbReference type="WBParaSite" id="nRc.2.0.1.t16124-RA">
    <property type="protein sequence ID" value="nRc.2.0.1.t16124-RA"/>
    <property type="gene ID" value="nRc.2.0.1.g16124"/>
</dbReference>
<keyword evidence="1" id="KW-1185">Reference proteome</keyword>
<proteinExistence type="predicted"/>
<organism evidence="1 2">
    <name type="scientific">Romanomermis culicivorax</name>
    <name type="common">Nematode worm</name>
    <dbReference type="NCBI Taxonomy" id="13658"/>
    <lineage>
        <taxon>Eukaryota</taxon>
        <taxon>Metazoa</taxon>
        <taxon>Ecdysozoa</taxon>
        <taxon>Nematoda</taxon>
        <taxon>Enoplea</taxon>
        <taxon>Dorylaimia</taxon>
        <taxon>Mermithida</taxon>
        <taxon>Mermithoidea</taxon>
        <taxon>Mermithidae</taxon>
        <taxon>Romanomermis</taxon>
    </lineage>
</organism>
<evidence type="ECO:0000313" key="2">
    <source>
        <dbReference type="WBParaSite" id="nRc.2.0.1.t16124-RA"/>
    </source>
</evidence>
<name>A0A915IRW0_ROMCU</name>
<reference evidence="2" key="1">
    <citation type="submission" date="2022-11" db="UniProtKB">
        <authorList>
            <consortium name="WormBaseParasite"/>
        </authorList>
    </citation>
    <scope>IDENTIFICATION</scope>
</reference>
<protein>
    <submittedName>
        <fullName evidence="2">Uncharacterized protein</fullName>
    </submittedName>
</protein>
<dbReference type="AlphaFoldDB" id="A0A915IRW0"/>
<evidence type="ECO:0000313" key="1">
    <source>
        <dbReference type="Proteomes" id="UP000887565"/>
    </source>
</evidence>
<dbReference type="Proteomes" id="UP000887565">
    <property type="component" value="Unplaced"/>
</dbReference>
<sequence length="67" mass="6757">MLLTSSLTVRNVSPKAFATLGGELFSVANGCCWAITDIIWAPVIIVDGSGATTAAGCALQLACSAAR</sequence>
<accession>A0A915IRW0</accession>